<sequence>MGTLGTFGGRGRRLTVSENQSRGRLKGTVATLCLALALGGCASALSGGDKAVPTFDLTAPNDFSVPNSGRGQLVIAMPTALQVLDTERIVVEPASGQITYLNKAQWGDRLPALFQARLIESFENGSRARAVARADSAITADYLLLTDIRTFGIQTFGGGPEAVVEVSAKIVGNNSGRIAAAQVFRARVAAGGTDGVQATQALDQASDEVFVAIVRWAASR</sequence>
<dbReference type="Pfam" id="PF03886">
    <property type="entry name" value="ABC_trans_aux"/>
    <property type="match status" value="1"/>
</dbReference>
<dbReference type="AlphaFoldDB" id="A0A6P1YUX7"/>
<gene>
    <name evidence="2" type="ORF">G3A50_18145</name>
</gene>
<dbReference type="Gene3D" id="3.40.50.10610">
    <property type="entry name" value="ABC-type transport auxiliary lipoprotein component"/>
    <property type="match status" value="1"/>
</dbReference>
<dbReference type="SUPFAM" id="SSF159594">
    <property type="entry name" value="XCC0632-like"/>
    <property type="match status" value="1"/>
</dbReference>
<dbReference type="InterPro" id="IPR005586">
    <property type="entry name" value="ABC_trans_aux"/>
</dbReference>
<evidence type="ECO:0000313" key="3">
    <source>
        <dbReference type="Proteomes" id="UP000464751"/>
    </source>
</evidence>
<reference evidence="2 3" key="1">
    <citation type="submission" date="2020-02" db="EMBL/GenBank/DDBJ databases">
        <authorList>
            <person name="Li G."/>
        </authorList>
    </citation>
    <scope>NUCLEOTIDE SEQUENCE [LARGE SCALE GENOMIC DNA]</scope>
    <source>
        <strain evidence="2 3">DSM 102029</strain>
    </source>
</reference>
<name>A0A6P1YUX7_9HYPH</name>
<dbReference type="EMBL" id="CP048630">
    <property type="protein sequence ID" value="QIB35414.1"/>
    <property type="molecule type" value="Genomic_DNA"/>
</dbReference>
<organism evidence="2 3">
    <name type="scientific">Ancylobacter pratisalsi</name>
    <dbReference type="NCBI Taxonomy" id="1745854"/>
    <lineage>
        <taxon>Bacteria</taxon>
        <taxon>Pseudomonadati</taxon>
        <taxon>Pseudomonadota</taxon>
        <taxon>Alphaproteobacteria</taxon>
        <taxon>Hyphomicrobiales</taxon>
        <taxon>Xanthobacteraceae</taxon>
        <taxon>Ancylobacter</taxon>
    </lineage>
</organism>
<evidence type="ECO:0000259" key="1">
    <source>
        <dbReference type="Pfam" id="PF03886"/>
    </source>
</evidence>
<proteinExistence type="predicted"/>
<evidence type="ECO:0000313" key="2">
    <source>
        <dbReference type="EMBL" id="QIB35414.1"/>
    </source>
</evidence>
<dbReference type="KEGG" id="apra:G3A50_18145"/>
<dbReference type="Proteomes" id="UP000464751">
    <property type="component" value="Chromosome"/>
</dbReference>
<protein>
    <submittedName>
        <fullName evidence="2">ABC transporter</fullName>
    </submittedName>
</protein>
<feature type="domain" description="ABC-type transport auxiliary lipoprotein component" evidence="1">
    <location>
        <begin position="60"/>
        <end position="213"/>
    </location>
</feature>
<keyword evidence="3" id="KW-1185">Reference proteome</keyword>
<accession>A0A6P1YUX7</accession>